<dbReference type="eggNOG" id="COG0366">
    <property type="taxonomic scope" value="Bacteria"/>
</dbReference>
<dbReference type="EMBL" id="CP001275">
    <property type="protein sequence ID" value="ACM04605.1"/>
    <property type="molecule type" value="Genomic_DNA"/>
</dbReference>
<dbReference type="KEGG" id="tro:trd_1930"/>
<feature type="binding site" evidence="6">
    <location>
        <begin position="525"/>
        <end position="526"/>
    </location>
    <ligand>
        <name>alpha-maltose 1-phosphate</name>
        <dbReference type="ChEBI" id="CHEBI:63576"/>
    </ligand>
</feature>
<evidence type="ECO:0000256" key="2">
    <source>
        <dbReference type="ARBA" id="ARBA00022676"/>
    </source>
</evidence>
<keyword evidence="3 6" id="KW-0808">Transferase</keyword>
<dbReference type="InterPro" id="IPR013780">
    <property type="entry name" value="Glyco_hydro_b"/>
</dbReference>
<keyword evidence="4 6" id="KW-0119">Carbohydrate metabolism</keyword>
<protein>
    <recommendedName>
        <fullName evidence="6">Alpha-1,4-glucan:maltose-1-phosphate maltosyltransferase</fullName>
        <shortName evidence="6">GMPMT</shortName>
        <ecNumber evidence="6">2.4.99.16</ecNumber>
    </recommendedName>
    <alternativeName>
        <fullName evidence="6">(1-&gt;4)-alpha-D-glucan:maltose-1-phosphate alpha-D-maltosyltransferase</fullName>
    </alternativeName>
</protein>
<dbReference type="HAMAP" id="MF_02124">
    <property type="entry name" value="GlgE"/>
    <property type="match status" value="1"/>
</dbReference>
<dbReference type="CDD" id="cd11344">
    <property type="entry name" value="AmyAc_GlgE_like"/>
    <property type="match status" value="1"/>
</dbReference>
<feature type="site" description="Transition state stabilizer" evidence="6">
    <location>
        <position position="470"/>
    </location>
</feature>
<dbReference type="Gene3D" id="1.20.58.80">
    <property type="entry name" value="Phosphotransferase system, lactose/cellobiose-type IIA subunit"/>
    <property type="match status" value="1"/>
</dbReference>
<evidence type="ECO:0000259" key="7">
    <source>
        <dbReference type="SMART" id="SM00642"/>
    </source>
</evidence>
<comment type="subunit">
    <text evidence="1 6">Homodimer.</text>
</comment>
<evidence type="ECO:0000256" key="6">
    <source>
        <dbReference type="HAMAP-Rule" id="MF_02124"/>
    </source>
</evidence>
<proteinExistence type="inferred from homology"/>
<feature type="binding site" evidence="6">
    <location>
        <position position="347"/>
    </location>
    <ligand>
        <name>alpha-maltose 1-phosphate</name>
        <dbReference type="ChEBI" id="CHEBI:63576"/>
    </ligand>
</feature>
<gene>
    <name evidence="6" type="primary">glgE</name>
    <name evidence="8" type="ordered locus">trd_1930</name>
</gene>
<dbReference type="SMART" id="SM00642">
    <property type="entry name" value="Aamy"/>
    <property type="match status" value="1"/>
</dbReference>
<dbReference type="SUPFAM" id="SSF51445">
    <property type="entry name" value="(Trans)glycosidases"/>
    <property type="match status" value="1"/>
</dbReference>
<sequence length="665" mass="77021">MESAQRMPAEGRQRVAIARVVPELDCGRFPVKRIVGDEFIVEADIFADGHDELAAVLRYRGPGETGWREVPMTFLGNDRWRASFCLTELGLWDYTVLAWIDRFATWQRDLRKRVEAGQDVRVDLLIGAELLESIASAATDQDASFFRVVAARLRSDPDAVELALDPELAARARACDPRVFASEYPRVLRVMVDRERARFSTWYELFPRSCAPEPGRHGTFRDCEAWLPHIAELGFDVLYLPPIHPIGRTHRKGKNNSLVAGPDDPGSPWAIGSEEGGHDAIHPQLGTLEDFRRFVARGRDFGIEVALDLAFQCSPDHPYVREHPEWFRRRPDGTIQYAENPPKKYQDIYPFDFESPAWRELWLELLRIVRFWIEQGIRIFRVDNPHTKPFAFWEWLIAEIKHDYPETIFLSEAFTRPKVMYHLAKLGFTQSYTYFAWRNTKAELEAYFTELTQTEVREFFRPNLWPNTPDILTEYLQTGGRPAFLIRLILAATLGASYGIYGPPYELCEATPLAPGSEEYLNSEKYEIRHWQLDSPHSIAPVIARVNRIRRENPALQQDWTLRFHPVDNDELIAYSKTSPDRQNVIVTVVNLDPHHRHGGWVTLDLAALGLEADTPYQLHDLLTGERYIWHGARNYVELDPHVMPAHIFVVRRRVRSEQDFEYYQ</sequence>
<name>B9L230_THERP</name>
<evidence type="ECO:0000313" key="8">
    <source>
        <dbReference type="EMBL" id="ACM04605.1"/>
    </source>
</evidence>
<dbReference type="STRING" id="309801.trd_1930"/>
<dbReference type="Proteomes" id="UP000000447">
    <property type="component" value="Chromosome"/>
</dbReference>
<dbReference type="RefSeq" id="WP_015922872.1">
    <property type="nucleotide sequence ID" value="NC_011959.1"/>
</dbReference>
<evidence type="ECO:0000313" key="9">
    <source>
        <dbReference type="Proteomes" id="UP000000447"/>
    </source>
</evidence>
<comment type="similarity">
    <text evidence="6">Belongs to the glycosyl hydrolase 13 family. GlgE subfamily.</text>
</comment>
<comment type="catalytic activity">
    <reaction evidence="5 6">
        <text>alpha-maltose 1-phosphate + [(1-&gt;4)-alpha-D-glucosyl](n) = [(1-&gt;4)-alpha-D-glucosyl](n+2) + phosphate</text>
        <dbReference type="Rhea" id="RHEA:42692"/>
        <dbReference type="Rhea" id="RHEA-COMP:9584"/>
        <dbReference type="Rhea" id="RHEA-COMP:10183"/>
        <dbReference type="ChEBI" id="CHEBI:15444"/>
        <dbReference type="ChEBI" id="CHEBI:43474"/>
        <dbReference type="ChEBI" id="CHEBI:63576"/>
        <dbReference type="EC" id="2.4.99.16"/>
    </reaction>
</comment>
<dbReference type="InterPro" id="IPR017853">
    <property type="entry name" value="GH"/>
</dbReference>
<dbReference type="InterPro" id="IPR006047">
    <property type="entry name" value="GH13_cat_dom"/>
</dbReference>
<evidence type="ECO:0000256" key="3">
    <source>
        <dbReference type="ARBA" id="ARBA00022679"/>
    </source>
</evidence>
<dbReference type="InterPro" id="IPR013783">
    <property type="entry name" value="Ig-like_fold"/>
</dbReference>
<dbReference type="Gene3D" id="3.20.20.80">
    <property type="entry name" value="Glycosidases"/>
    <property type="match status" value="1"/>
</dbReference>
<dbReference type="GO" id="GO:0016758">
    <property type="term" value="F:hexosyltransferase activity"/>
    <property type="evidence" value="ECO:0007669"/>
    <property type="project" value="UniProtKB-UniRule"/>
</dbReference>
<dbReference type="OrthoDB" id="9805159at2"/>
<dbReference type="GO" id="GO:0004553">
    <property type="term" value="F:hydrolase activity, hydrolyzing O-glycosyl compounds"/>
    <property type="evidence" value="ECO:0007669"/>
    <property type="project" value="InterPro"/>
</dbReference>
<feature type="domain" description="Glycosyl hydrolase family 13 catalytic" evidence="7">
    <location>
        <begin position="200"/>
        <end position="550"/>
    </location>
</feature>
<organism evidence="8 9">
    <name type="scientific">Thermomicrobium roseum (strain ATCC 27502 / DSM 5159 / P-2)</name>
    <dbReference type="NCBI Taxonomy" id="309801"/>
    <lineage>
        <taxon>Bacteria</taxon>
        <taxon>Pseudomonadati</taxon>
        <taxon>Thermomicrobiota</taxon>
        <taxon>Thermomicrobia</taxon>
        <taxon>Thermomicrobiales</taxon>
        <taxon>Thermomicrobiaceae</taxon>
        <taxon>Thermomicrobium</taxon>
    </lineage>
</organism>
<dbReference type="Gene3D" id="2.60.40.1180">
    <property type="entry name" value="Golgi alpha-mannosidase II"/>
    <property type="match status" value="1"/>
</dbReference>
<keyword evidence="9" id="KW-1185">Reference proteome</keyword>
<feature type="active site" description="Proton donor" evidence="6">
    <location>
        <position position="412"/>
    </location>
</feature>
<dbReference type="InterPro" id="IPR021828">
    <property type="entry name" value="GlgE_dom_N/S"/>
</dbReference>
<evidence type="ECO:0000256" key="4">
    <source>
        <dbReference type="ARBA" id="ARBA00023277"/>
    </source>
</evidence>
<dbReference type="PANTHER" id="PTHR47786">
    <property type="entry name" value="ALPHA-1,4-GLUCAN:MALTOSE-1-PHOSPHATE MALTOSYLTRANSFERASE"/>
    <property type="match status" value="1"/>
</dbReference>
<dbReference type="HOGENOM" id="CLU_015798_0_0_0"/>
<dbReference type="Gene3D" id="2.60.40.10">
    <property type="entry name" value="Immunoglobulins"/>
    <property type="match status" value="1"/>
</dbReference>
<dbReference type="CAZy" id="GH13">
    <property type="family name" value="Glycoside Hydrolase Family 13"/>
</dbReference>
<dbReference type="EC" id="2.4.99.16" evidence="6"/>
<reference evidence="8 9" key="1">
    <citation type="journal article" date="2009" name="PLoS ONE">
        <title>Complete genome sequence of the aerobic CO-oxidizing thermophile Thermomicrobium roseum.</title>
        <authorList>
            <person name="Wu D."/>
            <person name="Raymond J."/>
            <person name="Wu M."/>
            <person name="Chatterji S."/>
            <person name="Ren Q."/>
            <person name="Graham J.E."/>
            <person name="Bryant D.A."/>
            <person name="Robb F."/>
            <person name="Colman A."/>
            <person name="Tallon L.J."/>
            <person name="Badger J.H."/>
            <person name="Madupu R."/>
            <person name="Ward N.L."/>
            <person name="Eisen J.A."/>
        </authorList>
    </citation>
    <scope>NUCLEOTIDE SEQUENCE [LARGE SCALE GENOMIC DNA]</scope>
    <source>
        <strain evidence="9">ATCC 27502 / DSM 5159 / P-2</strain>
    </source>
</reference>
<accession>B9L230</accession>
<dbReference type="GO" id="GO:0030979">
    <property type="term" value="P:alpha-glucan biosynthetic process"/>
    <property type="evidence" value="ECO:0007669"/>
    <property type="project" value="UniProtKB-UniRule"/>
</dbReference>
<feature type="binding site" evidence="6">
    <location>
        <position position="252"/>
    </location>
    <ligand>
        <name>alpha-maltose 1-phosphate</name>
        <dbReference type="ChEBI" id="CHEBI:63576"/>
    </ligand>
</feature>
<feature type="binding site" evidence="6">
    <location>
        <position position="384"/>
    </location>
    <ligand>
        <name>alpha-maltose 1-phosphate</name>
        <dbReference type="ChEBI" id="CHEBI:63576"/>
    </ligand>
</feature>
<evidence type="ECO:0000256" key="1">
    <source>
        <dbReference type="ARBA" id="ARBA00011738"/>
    </source>
</evidence>
<dbReference type="InterPro" id="IPR026585">
    <property type="entry name" value="GlgE"/>
</dbReference>
<dbReference type="AlphaFoldDB" id="B9L230"/>
<dbReference type="Pfam" id="PF21702">
    <property type="entry name" value="GLGE_C"/>
    <property type="match status" value="1"/>
</dbReference>
<feature type="active site" description="Nucleophile" evidence="6">
    <location>
        <position position="383"/>
    </location>
</feature>
<dbReference type="Pfam" id="PF11896">
    <property type="entry name" value="GlgE_dom_N_S"/>
    <property type="match status" value="1"/>
</dbReference>
<comment type="function">
    <text evidence="6">Maltosyltransferase that uses maltose 1-phosphate (M1P) as the sugar donor to elongate linear or branched alpha-(1-&gt;4)-glucans. Is involved in a branched alpha-glucan biosynthetic pathway from trehalose, together with TreS, Mak and GlgB.</text>
</comment>
<keyword evidence="2 6" id="KW-0328">Glycosyltransferase</keyword>
<evidence type="ECO:0000256" key="5">
    <source>
        <dbReference type="ARBA" id="ARBA00048735"/>
    </source>
</evidence>
<feature type="binding site" evidence="6">
    <location>
        <position position="312"/>
    </location>
    <ligand>
        <name>alpha-maltose 1-phosphate</name>
        <dbReference type="ChEBI" id="CHEBI:63576"/>
    </ligand>
</feature>
<dbReference type="PANTHER" id="PTHR47786:SF2">
    <property type="entry name" value="GLYCOSYL HYDROLASE FAMILY 13 CATALYTIC DOMAIN-CONTAINING PROTEIN"/>
    <property type="match status" value="1"/>
</dbReference>
<dbReference type="InterPro" id="IPR049171">
    <property type="entry name" value="GLGE_C"/>
</dbReference>